<dbReference type="GO" id="GO:0003677">
    <property type="term" value="F:DNA binding"/>
    <property type="evidence" value="ECO:0007669"/>
    <property type="project" value="InterPro"/>
</dbReference>
<sequence>MSSLAQEESRSISENVTWGHRKRFADGKVCVPYRHFLGYDKGPDGNLAVNKEQARTVKLIYRLFLDGYTFRSIARELTARGLVRES</sequence>
<evidence type="ECO:0000259" key="1">
    <source>
        <dbReference type="Pfam" id="PF07508"/>
    </source>
</evidence>
<dbReference type="eggNOG" id="COG1961">
    <property type="taxonomic scope" value="Bacteria"/>
</dbReference>
<evidence type="ECO:0000313" key="3">
    <source>
        <dbReference type="Proteomes" id="UP000010111"/>
    </source>
</evidence>
<dbReference type="KEGG" id="med:MELS_1653"/>
<dbReference type="Proteomes" id="UP000010111">
    <property type="component" value="Chromosome"/>
</dbReference>
<dbReference type="EMBL" id="HE576794">
    <property type="protein sequence ID" value="CCC73872.1"/>
    <property type="molecule type" value="Genomic_DNA"/>
</dbReference>
<dbReference type="RefSeq" id="WP_014016599.1">
    <property type="nucleotide sequence ID" value="NC_015873.1"/>
</dbReference>
<dbReference type="InterPro" id="IPR011109">
    <property type="entry name" value="DNA_bind_recombinase_dom"/>
</dbReference>
<reference evidence="2 3" key="1">
    <citation type="journal article" date="2011" name="J. Bacteriol.">
        <title>Genome Sequence of the Ruminal Bacterium Megasphaera elsdenii.</title>
        <authorList>
            <person name="Marx H."/>
            <person name="Graf A.B."/>
            <person name="Tatto N."/>
            <person name="Thallinger G.G."/>
            <person name="Mattanovich D."/>
            <person name="Sauer M."/>
        </authorList>
    </citation>
    <scope>NUCLEOTIDE SEQUENCE [LARGE SCALE GENOMIC DNA]</scope>
    <source>
        <strain evidence="2 3">DSM 20460</strain>
    </source>
</reference>
<protein>
    <submittedName>
        <fullName evidence="2">Resolvase</fullName>
    </submittedName>
</protein>
<proteinExistence type="predicted"/>
<dbReference type="AlphaFoldDB" id="G0VRI2"/>
<dbReference type="Pfam" id="PF07508">
    <property type="entry name" value="Recombinase"/>
    <property type="match status" value="1"/>
</dbReference>
<dbReference type="STRING" id="1064535.MELS_1653"/>
<keyword evidence="3" id="KW-1185">Reference proteome</keyword>
<dbReference type="Gene3D" id="3.90.1750.20">
    <property type="entry name" value="Putative Large Serine Recombinase, Chain B, Domain 2"/>
    <property type="match status" value="1"/>
</dbReference>
<organism evidence="2 3">
    <name type="scientific">Megasphaera elsdenii DSM 20460</name>
    <dbReference type="NCBI Taxonomy" id="1064535"/>
    <lineage>
        <taxon>Bacteria</taxon>
        <taxon>Bacillati</taxon>
        <taxon>Bacillota</taxon>
        <taxon>Negativicutes</taxon>
        <taxon>Veillonellales</taxon>
        <taxon>Veillonellaceae</taxon>
        <taxon>Megasphaera</taxon>
    </lineage>
</organism>
<evidence type="ECO:0000313" key="2">
    <source>
        <dbReference type="EMBL" id="CCC73872.1"/>
    </source>
</evidence>
<dbReference type="HOGENOM" id="CLU_2494245_0_0_9"/>
<gene>
    <name evidence="2" type="ORF">MELS_1653</name>
</gene>
<name>G0VRI2_MEGEL</name>
<dbReference type="InterPro" id="IPR038109">
    <property type="entry name" value="DNA_bind_recomb_sf"/>
</dbReference>
<accession>G0VRI2</accession>
<dbReference type="GO" id="GO:0000150">
    <property type="term" value="F:DNA strand exchange activity"/>
    <property type="evidence" value="ECO:0007669"/>
    <property type="project" value="InterPro"/>
</dbReference>
<dbReference type="GeneID" id="97492786"/>
<feature type="domain" description="Recombinase" evidence="1">
    <location>
        <begin position="52"/>
        <end position="83"/>
    </location>
</feature>